<keyword evidence="1" id="KW-0812">Transmembrane</keyword>
<evidence type="ECO:0000313" key="3">
    <source>
        <dbReference type="Proteomes" id="UP000016927"/>
    </source>
</evidence>
<dbReference type="Proteomes" id="UP000016927">
    <property type="component" value="Unassembled WGS sequence"/>
</dbReference>
<dbReference type="EMBL" id="KB910216">
    <property type="protein sequence ID" value="EOB11289.1"/>
    <property type="molecule type" value="Genomic_DNA"/>
</dbReference>
<proteinExistence type="predicted"/>
<keyword evidence="1" id="KW-1133">Transmembrane helix</keyword>
<keyword evidence="1" id="KW-0472">Membrane</keyword>
<accession>R0LZT4</accession>
<evidence type="ECO:0000256" key="1">
    <source>
        <dbReference type="SAM" id="Phobius"/>
    </source>
</evidence>
<feature type="transmembrane region" description="Helical" evidence="1">
    <location>
        <begin position="203"/>
        <end position="225"/>
    </location>
</feature>
<dbReference type="AlphaFoldDB" id="R0LZT4"/>
<dbReference type="VEuPathDB" id="MicrosporidiaDB:NBO_1309g0001"/>
<gene>
    <name evidence="2" type="ORF">NBO_1309g0001</name>
</gene>
<sequence length="233" mass="27036">MHTKSWEHEDYVDLQQKFMSSIEAFLALSLPPLELDIEHIILKVQNPKEGDKIYTSLSKKNVAPVLNEAIFNFTRRVREEIVRFKLVDVPLDLRDRKGRIEYLIDRAYRIKQSYLKKLNISSSTTTIKPILSSDNSFYEADTTPKPLPTQTSKITDNPLTTEQTKVCNCTDFVFNNDLLEKNISVTQSTELENDINSRITTNWIIIGSVFSVLFFVIILIVYCVLKYKSRENY</sequence>
<dbReference type="HOGENOM" id="CLU_1190203_0_0_1"/>
<name>R0LZT4_NOSB1</name>
<organism evidence="2 3">
    <name type="scientific">Nosema bombycis (strain CQ1 / CVCC 102059)</name>
    <name type="common">Microsporidian parasite</name>
    <name type="synonym">Pebrine of silkworm</name>
    <dbReference type="NCBI Taxonomy" id="578461"/>
    <lineage>
        <taxon>Eukaryota</taxon>
        <taxon>Fungi</taxon>
        <taxon>Fungi incertae sedis</taxon>
        <taxon>Microsporidia</taxon>
        <taxon>Nosematidae</taxon>
        <taxon>Nosema</taxon>
    </lineage>
</organism>
<evidence type="ECO:0000313" key="2">
    <source>
        <dbReference type="EMBL" id="EOB11289.1"/>
    </source>
</evidence>
<protein>
    <submittedName>
        <fullName evidence="2">Uncharacterized protein</fullName>
    </submittedName>
</protein>
<keyword evidence="3" id="KW-1185">Reference proteome</keyword>
<reference evidence="2 3" key="1">
    <citation type="journal article" date="2013" name="BMC Genomics">
        <title>Comparative genomics of parasitic silkworm microsporidia reveal an association between genome expansion and host adaptation.</title>
        <authorList>
            <person name="Pan G."/>
            <person name="Xu J."/>
            <person name="Li T."/>
            <person name="Xia Q."/>
            <person name="Liu S.L."/>
            <person name="Zhang G."/>
            <person name="Li S."/>
            <person name="Li C."/>
            <person name="Liu H."/>
            <person name="Yang L."/>
            <person name="Liu T."/>
            <person name="Zhang X."/>
            <person name="Wu Z."/>
            <person name="Fan W."/>
            <person name="Dang X."/>
            <person name="Xiang H."/>
            <person name="Tao M."/>
            <person name="Li Y."/>
            <person name="Hu J."/>
            <person name="Li Z."/>
            <person name="Lin L."/>
            <person name="Luo J."/>
            <person name="Geng L."/>
            <person name="Wang L."/>
            <person name="Long M."/>
            <person name="Wan Y."/>
            <person name="He N."/>
            <person name="Zhang Z."/>
            <person name="Lu C."/>
            <person name="Keeling P.J."/>
            <person name="Wang J."/>
            <person name="Xiang Z."/>
            <person name="Zhou Z."/>
        </authorList>
    </citation>
    <scope>NUCLEOTIDE SEQUENCE [LARGE SCALE GENOMIC DNA]</scope>
    <source>
        <strain evidence="3">CQ1 / CVCC 102059</strain>
    </source>
</reference>